<dbReference type="GO" id="GO:0016020">
    <property type="term" value="C:membrane"/>
    <property type="evidence" value="ECO:0007669"/>
    <property type="project" value="UniProtKB-SubCell"/>
</dbReference>
<dbReference type="SUPFAM" id="SSF57302">
    <property type="entry name" value="Snake toxin-like"/>
    <property type="match status" value="1"/>
</dbReference>
<evidence type="ECO:0000256" key="3">
    <source>
        <dbReference type="ARBA" id="ARBA00023136"/>
    </source>
</evidence>
<dbReference type="CDD" id="cd23596">
    <property type="entry name" value="TFP_LU_ECD_Tkv"/>
    <property type="match status" value="1"/>
</dbReference>
<feature type="non-terminal residue" evidence="6">
    <location>
        <position position="117"/>
    </location>
</feature>
<dbReference type="InterPro" id="IPR000472">
    <property type="entry name" value="Activin_recp"/>
</dbReference>
<dbReference type="Pfam" id="PF01064">
    <property type="entry name" value="Activin_recp"/>
    <property type="match status" value="1"/>
</dbReference>
<evidence type="ECO:0000313" key="6">
    <source>
        <dbReference type="EMBL" id="CAD7666455.1"/>
    </source>
</evidence>
<comment type="subcellular location">
    <subcellularLocation>
        <location evidence="1">Membrane</location>
    </subcellularLocation>
</comment>
<keyword evidence="3 4" id="KW-0472">Membrane</keyword>
<keyword evidence="4" id="KW-1133">Transmembrane helix</keyword>
<protein>
    <recommendedName>
        <fullName evidence="5">Activin types I and II receptor domain-containing protein</fullName>
    </recommendedName>
</protein>
<feature type="domain" description="Activin types I and II receptor" evidence="5">
    <location>
        <begin position="2"/>
        <end position="59"/>
    </location>
</feature>
<evidence type="ECO:0000259" key="5">
    <source>
        <dbReference type="Pfam" id="PF01064"/>
    </source>
</evidence>
<dbReference type="GO" id="GO:0004675">
    <property type="term" value="F:transmembrane receptor protein serine/threonine kinase activity"/>
    <property type="evidence" value="ECO:0007669"/>
    <property type="project" value="InterPro"/>
</dbReference>
<keyword evidence="7" id="KW-1185">Reference proteome</keyword>
<evidence type="ECO:0000313" key="7">
    <source>
        <dbReference type="Proteomes" id="UP000728032"/>
    </source>
</evidence>
<gene>
    <name evidence="6" type="ORF">ONB1V03_LOCUS22891</name>
</gene>
<proteinExistence type="predicted"/>
<organism evidence="6">
    <name type="scientific">Oppiella nova</name>
    <dbReference type="NCBI Taxonomy" id="334625"/>
    <lineage>
        <taxon>Eukaryota</taxon>
        <taxon>Metazoa</taxon>
        <taxon>Ecdysozoa</taxon>
        <taxon>Arthropoda</taxon>
        <taxon>Chelicerata</taxon>
        <taxon>Arachnida</taxon>
        <taxon>Acari</taxon>
        <taxon>Acariformes</taxon>
        <taxon>Sarcoptiformes</taxon>
        <taxon>Oribatida</taxon>
        <taxon>Brachypylina</taxon>
        <taxon>Oppioidea</taxon>
        <taxon>Oppiidae</taxon>
        <taxon>Oppiella</taxon>
    </lineage>
</organism>
<evidence type="ECO:0000256" key="4">
    <source>
        <dbReference type="SAM" id="Phobius"/>
    </source>
</evidence>
<keyword evidence="4" id="KW-0812">Transmembrane</keyword>
<evidence type="ECO:0000256" key="2">
    <source>
        <dbReference type="ARBA" id="ARBA00022729"/>
    </source>
</evidence>
<reference evidence="6" key="1">
    <citation type="submission" date="2020-11" db="EMBL/GenBank/DDBJ databases">
        <authorList>
            <person name="Tran Van P."/>
        </authorList>
    </citation>
    <scope>NUCLEOTIDE SEQUENCE</scope>
</reference>
<dbReference type="FunFam" id="2.10.60.10:FF:000021">
    <property type="entry name" value="Receptor protein serine/threonine kinase"/>
    <property type="match status" value="1"/>
</dbReference>
<dbReference type="Proteomes" id="UP000728032">
    <property type="component" value="Unassembled WGS sequence"/>
</dbReference>
<dbReference type="EMBL" id="OC969016">
    <property type="protein sequence ID" value="CAD7666455.1"/>
    <property type="molecule type" value="Genomic_DNA"/>
</dbReference>
<accession>A0A7R9MU88</accession>
<name>A0A7R9MU88_9ACAR</name>
<feature type="transmembrane region" description="Helical" evidence="4">
    <location>
        <begin position="89"/>
        <end position="111"/>
    </location>
</feature>
<dbReference type="InterPro" id="IPR045860">
    <property type="entry name" value="Snake_toxin-like_sf"/>
</dbReference>
<keyword evidence="2" id="KW-0732">Signal</keyword>
<dbReference type="AlphaFoldDB" id="A0A7R9MU88"/>
<dbReference type="EMBL" id="CAJPVJ010054191">
    <property type="protein sequence ID" value="CAG2183471.1"/>
    <property type="molecule type" value="Genomic_DNA"/>
</dbReference>
<sequence>MCFAAMEQVFNRDTKHLEWEKTYGCLPPEDGHILQCKGHLVPHDVPKSIQCCNSHDFCNLELHPNYFNIPDNKSSDNDSEFLSIDATHLLVSLITSLLVFIIIFWILFIAYKRYKRF</sequence>
<dbReference type="Gene3D" id="2.10.60.10">
    <property type="entry name" value="CD59"/>
    <property type="match status" value="1"/>
</dbReference>
<evidence type="ECO:0000256" key="1">
    <source>
        <dbReference type="ARBA" id="ARBA00004370"/>
    </source>
</evidence>
<dbReference type="OrthoDB" id="69842at2759"/>